<evidence type="ECO:0000256" key="9">
    <source>
        <dbReference type="HAMAP-Rule" id="MF_00911"/>
    </source>
</evidence>
<comment type="similarity">
    <text evidence="9">Belongs to the FtsQ/DivIB family. FtsQ subfamily.</text>
</comment>
<dbReference type="InterPro" id="IPR026579">
    <property type="entry name" value="FtsQ"/>
</dbReference>
<gene>
    <name evidence="9" type="primary">ftsQ</name>
    <name evidence="12" type="ORF">HW542_08190</name>
</gene>
<keyword evidence="4 9" id="KW-0132">Cell division</keyword>
<evidence type="ECO:0000256" key="1">
    <source>
        <dbReference type="ARBA" id="ARBA00004370"/>
    </source>
</evidence>
<dbReference type="PANTHER" id="PTHR35851">
    <property type="entry name" value="CELL DIVISION PROTEIN FTSQ"/>
    <property type="match status" value="1"/>
</dbReference>
<evidence type="ECO:0000256" key="7">
    <source>
        <dbReference type="ARBA" id="ARBA00023136"/>
    </source>
</evidence>
<dbReference type="Proteomes" id="UP001516351">
    <property type="component" value="Unassembled WGS sequence"/>
</dbReference>
<feature type="region of interest" description="Disordered" evidence="10">
    <location>
        <begin position="272"/>
        <end position="340"/>
    </location>
</feature>
<keyword evidence="6 9" id="KW-1133">Transmembrane helix</keyword>
<dbReference type="RefSeq" id="WP_267310143.1">
    <property type="nucleotide sequence ID" value="NZ_JABXXV010000004.1"/>
</dbReference>
<evidence type="ECO:0000313" key="12">
    <source>
        <dbReference type="EMBL" id="NVN46790.1"/>
    </source>
</evidence>
<comment type="subcellular location">
    <subcellularLocation>
        <location evidence="9">Cell inner membrane</location>
        <topology evidence="9">Single-pass type II membrane protein</topology>
    </subcellularLocation>
    <subcellularLocation>
        <location evidence="1">Membrane</location>
    </subcellularLocation>
    <text evidence="9">Localizes to the division septum.</text>
</comment>
<feature type="compositionally biased region" description="Basic and acidic residues" evidence="10">
    <location>
        <begin position="288"/>
        <end position="300"/>
    </location>
</feature>
<comment type="function">
    <text evidence="9">Essential cell division protein.</text>
</comment>
<evidence type="ECO:0000256" key="8">
    <source>
        <dbReference type="ARBA" id="ARBA00023306"/>
    </source>
</evidence>
<evidence type="ECO:0000256" key="10">
    <source>
        <dbReference type="SAM" id="MobiDB-lite"/>
    </source>
</evidence>
<dbReference type="InterPro" id="IPR034746">
    <property type="entry name" value="POTRA"/>
</dbReference>
<evidence type="ECO:0000256" key="4">
    <source>
        <dbReference type="ARBA" id="ARBA00022618"/>
    </source>
</evidence>
<evidence type="ECO:0000256" key="6">
    <source>
        <dbReference type="ARBA" id="ARBA00022989"/>
    </source>
</evidence>
<keyword evidence="3 9" id="KW-0997">Cell inner membrane</keyword>
<dbReference type="EMBL" id="JABXXV010000004">
    <property type="protein sequence ID" value="NVN46790.1"/>
    <property type="molecule type" value="Genomic_DNA"/>
</dbReference>
<evidence type="ECO:0000256" key="2">
    <source>
        <dbReference type="ARBA" id="ARBA00022475"/>
    </source>
</evidence>
<name>A0ABX2P5K1_9PROT</name>
<keyword evidence="8 9" id="KW-0131">Cell cycle</keyword>
<dbReference type="HAMAP" id="MF_00911">
    <property type="entry name" value="FtsQ_subfam"/>
    <property type="match status" value="1"/>
</dbReference>
<dbReference type="Pfam" id="PF03799">
    <property type="entry name" value="FtsQ_DivIB_C"/>
    <property type="match status" value="1"/>
</dbReference>
<dbReference type="InterPro" id="IPR045335">
    <property type="entry name" value="FtsQ_C_sf"/>
</dbReference>
<keyword evidence="5 9" id="KW-0812">Transmembrane</keyword>
<feature type="domain" description="POTRA" evidence="11">
    <location>
        <begin position="75"/>
        <end position="143"/>
    </location>
</feature>
<feature type="compositionally biased region" description="Low complexity" evidence="10">
    <location>
        <begin position="301"/>
        <end position="329"/>
    </location>
</feature>
<protein>
    <recommendedName>
        <fullName evidence="9">Cell division protein FtsQ</fullName>
    </recommendedName>
</protein>
<dbReference type="PROSITE" id="PS51779">
    <property type="entry name" value="POTRA"/>
    <property type="match status" value="1"/>
</dbReference>
<sequence length="340" mass="36685">MRDRRPETPYRGPVQQDRPSRLILFMRRHKRGLRQILALLVLLGLVGLGVSALKLTSSESRFAPYRAKLVQYLPLQIKTIRIEGRNLTPEADLAKALGTSVGQPIFGFSVSAARDRIDALPFIDHATVARHMPDTVIVKIVERSPIAVWQDHGQFILINRAGERVPDQGLEGKNGQAFIKLPLVVGEGANLAAATLTDALTANPAVKDFVVAAVRVGQRRWNLTLRDGATVLLPEGQEQAALARLAQYQAQFRLMERPVVSIDMRLPDRMVIHQTPAPTPDPNAPATDKSDATQAADDKPAPAAGAAPAPASGKSSRPAATHGSAAHLPAPHPADEAPEE</sequence>
<evidence type="ECO:0000259" key="11">
    <source>
        <dbReference type="PROSITE" id="PS51779"/>
    </source>
</evidence>
<evidence type="ECO:0000313" key="13">
    <source>
        <dbReference type="Proteomes" id="UP001516351"/>
    </source>
</evidence>
<evidence type="ECO:0000256" key="3">
    <source>
        <dbReference type="ARBA" id="ARBA00022519"/>
    </source>
</evidence>
<organism evidence="12 13">
    <name type="scientific">Asaia spathodeae</name>
    <dbReference type="NCBI Taxonomy" id="657016"/>
    <lineage>
        <taxon>Bacteria</taxon>
        <taxon>Pseudomonadati</taxon>
        <taxon>Pseudomonadota</taxon>
        <taxon>Alphaproteobacteria</taxon>
        <taxon>Acetobacterales</taxon>
        <taxon>Acetobacteraceae</taxon>
        <taxon>Asaia</taxon>
    </lineage>
</organism>
<dbReference type="InterPro" id="IPR005548">
    <property type="entry name" value="Cell_div_FtsQ/DivIB_C"/>
</dbReference>
<reference evidence="12 13" key="1">
    <citation type="submission" date="2020-06" db="EMBL/GenBank/DDBJ databases">
        <title>Synonyms of Asaia species.</title>
        <authorList>
            <person name="Sombolestani A."/>
        </authorList>
    </citation>
    <scope>NUCLEOTIDE SEQUENCE [LARGE SCALE GENOMIC DNA]</scope>
    <source>
        <strain evidence="12 13">LMG 27047</strain>
    </source>
</reference>
<keyword evidence="7 9" id="KW-0472">Membrane</keyword>
<dbReference type="PANTHER" id="PTHR35851:SF1">
    <property type="entry name" value="CELL DIVISION PROTEIN FTSQ"/>
    <property type="match status" value="1"/>
</dbReference>
<proteinExistence type="inferred from homology"/>
<dbReference type="Gene3D" id="3.40.50.11690">
    <property type="entry name" value="Cell division protein FtsQ/DivIB"/>
    <property type="match status" value="1"/>
</dbReference>
<keyword evidence="13" id="KW-1185">Reference proteome</keyword>
<keyword evidence="2 9" id="KW-1003">Cell membrane</keyword>
<dbReference type="InterPro" id="IPR013685">
    <property type="entry name" value="POTRA_FtsQ_type"/>
</dbReference>
<dbReference type="Gene3D" id="3.10.20.310">
    <property type="entry name" value="membrane protein fhac"/>
    <property type="match status" value="1"/>
</dbReference>
<evidence type="ECO:0000256" key="5">
    <source>
        <dbReference type="ARBA" id="ARBA00022692"/>
    </source>
</evidence>
<accession>A0ABX2P5K1</accession>
<dbReference type="Pfam" id="PF08478">
    <property type="entry name" value="POTRA_1"/>
    <property type="match status" value="1"/>
</dbReference>
<comment type="caution">
    <text evidence="12">The sequence shown here is derived from an EMBL/GenBank/DDBJ whole genome shotgun (WGS) entry which is preliminary data.</text>
</comment>